<dbReference type="Pfam" id="PF01733">
    <property type="entry name" value="Nucleoside_tran"/>
    <property type="match status" value="1"/>
</dbReference>
<feature type="transmembrane region" description="Helical" evidence="7">
    <location>
        <begin position="222"/>
        <end position="243"/>
    </location>
</feature>
<dbReference type="InterPro" id="IPR002259">
    <property type="entry name" value="Eqnu_transpt"/>
</dbReference>
<evidence type="ECO:0000256" key="5">
    <source>
        <dbReference type="ARBA" id="ARBA00022989"/>
    </source>
</evidence>
<name>A0A9P0KHZ6_ACAOB</name>
<feature type="transmembrane region" description="Helical" evidence="7">
    <location>
        <begin position="91"/>
        <end position="115"/>
    </location>
</feature>
<comment type="subcellular location">
    <subcellularLocation>
        <location evidence="1">Membrane</location>
        <topology evidence="1">Multi-pass membrane protein</topology>
    </subcellularLocation>
</comment>
<evidence type="ECO:0000256" key="6">
    <source>
        <dbReference type="ARBA" id="ARBA00023136"/>
    </source>
</evidence>
<feature type="transmembrane region" description="Helical" evidence="7">
    <location>
        <begin position="43"/>
        <end position="71"/>
    </location>
</feature>
<comment type="caution">
    <text evidence="8">The sequence shown here is derived from an EMBL/GenBank/DDBJ whole genome shotgun (WGS) entry which is preliminary data.</text>
</comment>
<keyword evidence="9" id="KW-1185">Reference proteome</keyword>
<evidence type="ECO:0000256" key="4">
    <source>
        <dbReference type="ARBA" id="ARBA00022692"/>
    </source>
</evidence>
<keyword evidence="3" id="KW-0813">Transport</keyword>
<keyword evidence="6 7" id="KW-0472">Membrane</keyword>
<dbReference type="GO" id="GO:0005337">
    <property type="term" value="F:nucleoside transmembrane transporter activity"/>
    <property type="evidence" value="ECO:0007669"/>
    <property type="project" value="InterPro"/>
</dbReference>
<feature type="transmembrane region" description="Helical" evidence="7">
    <location>
        <begin position="317"/>
        <end position="350"/>
    </location>
</feature>
<protein>
    <submittedName>
        <fullName evidence="8">Uncharacterized protein</fullName>
    </submittedName>
</protein>
<dbReference type="AlphaFoldDB" id="A0A9P0KHZ6"/>
<evidence type="ECO:0000256" key="2">
    <source>
        <dbReference type="ARBA" id="ARBA00007965"/>
    </source>
</evidence>
<comment type="similarity">
    <text evidence="2">Belongs to the SLC29A/ENT transporter (TC 2.A.57) family.</text>
</comment>
<feature type="transmembrane region" description="Helical" evidence="7">
    <location>
        <begin position="194"/>
        <end position="216"/>
    </location>
</feature>
<gene>
    <name evidence="8" type="ORF">ACAOBT_LOCUS9286</name>
</gene>
<dbReference type="OrthoDB" id="46396at2759"/>
<feature type="transmembrane region" description="Helical" evidence="7">
    <location>
        <begin position="127"/>
        <end position="149"/>
    </location>
</feature>
<evidence type="ECO:0000256" key="1">
    <source>
        <dbReference type="ARBA" id="ARBA00004141"/>
    </source>
</evidence>
<keyword evidence="5 7" id="KW-1133">Transmembrane helix</keyword>
<evidence type="ECO:0000313" key="9">
    <source>
        <dbReference type="Proteomes" id="UP001152888"/>
    </source>
</evidence>
<dbReference type="GO" id="GO:0005886">
    <property type="term" value="C:plasma membrane"/>
    <property type="evidence" value="ECO:0007669"/>
    <property type="project" value="TreeGrafter"/>
</dbReference>
<proteinExistence type="inferred from homology"/>
<reference evidence="8" key="1">
    <citation type="submission" date="2022-03" db="EMBL/GenBank/DDBJ databases">
        <authorList>
            <person name="Sayadi A."/>
        </authorList>
    </citation>
    <scope>NUCLEOTIDE SEQUENCE</scope>
</reference>
<organism evidence="8 9">
    <name type="scientific">Acanthoscelides obtectus</name>
    <name type="common">Bean weevil</name>
    <name type="synonym">Bruchus obtectus</name>
    <dbReference type="NCBI Taxonomy" id="200917"/>
    <lineage>
        <taxon>Eukaryota</taxon>
        <taxon>Metazoa</taxon>
        <taxon>Ecdysozoa</taxon>
        <taxon>Arthropoda</taxon>
        <taxon>Hexapoda</taxon>
        <taxon>Insecta</taxon>
        <taxon>Pterygota</taxon>
        <taxon>Neoptera</taxon>
        <taxon>Endopterygota</taxon>
        <taxon>Coleoptera</taxon>
        <taxon>Polyphaga</taxon>
        <taxon>Cucujiformia</taxon>
        <taxon>Chrysomeloidea</taxon>
        <taxon>Chrysomelidae</taxon>
        <taxon>Bruchinae</taxon>
        <taxon>Bruchini</taxon>
        <taxon>Acanthoscelides</taxon>
    </lineage>
</organism>
<dbReference type="PRINTS" id="PR01130">
    <property type="entry name" value="DERENTRNSPRT"/>
</dbReference>
<feature type="transmembrane region" description="Helical" evidence="7">
    <location>
        <begin position="405"/>
        <end position="429"/>
    </location>
</feature>
<dbReference type="EMBL" id="CAKOFQ010006782">
    <property type="protein sequence ID" value="CAH1971121.1"/>
    <property type="molecule type" value="Genomic_DNA"/>
</dbReference>
<evidence type="ECO:0000313" key="8">
    <source>
        <dbReference type="EMBL" id="CAH1971121.1"/>
    </source>
</evidence>
<feature type="transmembrane region" description="Helical" evidence="7">
    <location>
        <begin position="277"/>
        <end position="297"/>
    </location>
</feature>
<dbReference type="PANTHER" id="PTHR10332">
    <property type="entry name" value="EQUILIBRATIVE NUCLEOSIDE TRANSPORTER"/>
    <property type="match status" value="1"/>
</dbReference>
<accession>A0A9P0KHZ6</accession>
<dbReference type="Proteomes" id="UP001152888">
    <property type="component" value="Unassembled WGS sequence"/>
</dbReference>
<feature type="transmembrane region" description="Helical" evidence="7">
    <location>
        <begin position="155"/>
        <end position="182"/>
    </location>
</feature>
<keyword evidence="4 7" id="KW-0812">Transmembrane</keyword>
<evidence type="ECO:0000256" key="7">
    <source>
        <dbReference type="SAM" id="Phobius"/>
    </source>
</evidence>
<evidence type="ECO:0000256" key="3">
    <source>
        <dbReference type="ARBA" id="ARBA00022448"/>
    </source>
</evidence>
<dbReference type="PANTHER" id="PTHR10332:SF88">
    <property type="entry name" value="EQUILIBRATIVE NUCLEOSIDE TRANSPORTER 1, ISOFORM A"/>
    <property type="match status" value="1"/>
</dbReference>
<sequence length="453" mass="51042">MSSTETTALLQTDRNSAASYTSLNQQDPTQNKKYVVEEPRDRFFLVHFLFLLFGLLHLMPLTFLITANNYWMHKFRNVSMEHQDVEYRSPLQRYFTAGTAVAEAVPTIVCTLLATAYGHKFLVRSRIFVTLSVIAACYVLCTIFVKINVNSWQTGFYALTMATLATIQTMLAVYQVTSLVLLAKFPGNYMKFFLFGEGVAGIFTSSLQVVCLAIGGEPETSALIYFCTGTFLLILTLVIFKVVKYLDIYDYYVTLNKEDTKRKTHSFTEAMKVAREIWPCLVIFMTYVATLAATHPSVTSLVISENAGKGYTWNDKYFVPVITFLFSDVCSLCGRLCATGFLTILGVAILSSCNNVKEKLKEMSLTAFQMLTFLPLKRPSLLEEEVYDDILAFEQMVLKRVDFKIAGFFVLDKPVIFAMLGSVTSYVIICFGLDKNFRSFTQAKGNGTIVLTY</sequence>